<evidence type="ECO:0000313" key="2">
    <source>
        <dbReference type="EMBL" id="CZT44739.1"/>
    </source>
</evidence>
<feature type="region of interest" description="Disordered" evidence="1">
    <location>
        <begin position="92"/>
        <end position="113"/>
    </location>
</feature>
<evidence type="ECO:0000313" key="3">
    <source>
        <dbReference type="Proteomes" id="UP000177625"/>
    </source>
</evidence>
<gene>
    <name evidence="2" type="ORF">RSE6_04954</name>
</gene>
<dbReference type="Proteomes" id="UP000177625">
    <property type="component" value="Unassembled WGS sequence"/>
</dbReference>
<feature type="region of interest" description="Disordered" evidence="1">
    <location>
        <begin position="55"/>
        <end position="77"/>
    </location>
</feature>
<protein>
    <submittedName>
        <fullName evidence="2">Uncharacterized protein</fullName>
    </submittedName>
</protein>
<name>A0A1E1M6L1_RHYSE</name>
<proteinExistence type="predicted"/>
<dbReference type="AlphaFoldDB" id="A0A1E1M6L1"/>
<dbReference type="EMBL" id="FJVC01000185">
    <property type="protein sequence ID" value="CZT44739.1"/>
    <property type="molecule type" value="Genomic_DNA"/>
</dbReference>
<evidence type="ECO:0000256" key="1">
    <source>
        <dbReference type="SAM" id="MobiDB-lite"/>
    </source>
</evidence>
<accession>A0A1E1M6L1</accession>
<feature type="compositionally biased region" description="Low complexity" evidence="1">
    <location>
        <begin position="92"/>
        <end position="102"/>
    </location>
</feature>
<feature type="compositionally biased region" description="Basic and acidic residues" evidence="1">
    <location>
        <begin position="55"/>
        <end position="67"/>
    </location>
</feature>
<reference evidence="3" key="1">
    <citation type="submission" date="2016-03" db="EMBL/GenBank/DDBJ databases">
        <authorList>
            <person name="Guldener U."/>
        </authorList>
    </citation>
    <scope>NUCLEOTIDE SEQUENCE [LARGE SCALE GENOMIC DNA]</scope>
</reference>
<keyword evidence="3" id="KW-1185">Reference proteome</keyword>
<sequence>MPSAIMPIQSSRGLFIWQVRSPQISNVSSSELKPSSSTVIYCTCALRQAQYKLAGRSDRTRQRHDPTRLAQGSGTSAQLTLTNSVTPSLYFETSSSEKSQMSSHEEKKQEVYSLLQPPKRVRDLPFFLLPENLSPELSSSLHALTARRGINFSTPYAGGRLAGTRLDLSGIYMMTRKEESVSQPRHEAIVRAMNRSTACIAKH</sequence>
<organism evidence="2 3">
    <name type="scientific">Rhynchosporium secalis</name>
    <name type="common">Barley scald fungus</name>
    <dbReference type="NCBI Taxonomy" id="38038"/>
    <lineage>
        <taxon>Eukaryota</taxon>
        <taxon>Fungi</taxon>
        <taxon>Dikarya</taxon>
        <taxon>Ascomycota</taxon>
        <taxon>Pezizomycotina</taxon>
        <taxon>Leotiomycetes</taxon>
        <taxon>Helotiales</taxon>
        <taxon>Ploettnerulaceae</taxon>
        <taxon>Rhynchosporium</taxon>
    </lineage>
</organism>